<proteinExistence type="predicted"/>
<name>A0A132NPL6_GIAIN</name>
<comment type="caution">
    <text evidence="2">The sequence shown here is derived from an EMBL/GenBank/DDBJ whole genome shotgun (WGS) entry which is preliminary data.</text>
</comment>
<dbReference type="AlphaFoldDB" id="A0A132NPL6"/>
<sequence>MHQSKKKNNHPPSSPPPPESNGIRNFGCQISRNLLWYEEASSGEKVNFEQKMTASLKASVVGLPDLVTHEEALEQEEFDRHYQPLQVTRTGQIVRPGEPGYTPPESAMSQSAVYSRSRSRPTTAENRPPTYSELVQRSETLANEVASLTAELTRSREYLAYQRDSFAVRERELRATITKLEEKVAGENRVGAHPEIAELGHLRRSIRAQIEAMQHRKRQELAAREAQTKSEFLMKICQLESNLAELRDENGTLKAENADKGLSRELLAELLFLRQECKRLSTVLDAKEDALFNLRTARELDGEELTALRVQLAIAQRDYTNLCRKVELAQEIQRVSAQFSDVSALDEALTGALANSAPGPARPTSGAQPRPSSVSRVDAINRVLNRLATENRYGSEDVTAKHLESGDIRPATAKLPKEPEGDIRTRMFKRRDQIQHLEDENRQLKVALRAAMMHARHAREDRLRLASTPAPVRTLVAGCFRDVEHEINELSQNRIPEGYEKSINIDGRHTFQGLNPRDRDAFLLKLYGQRDLLRMASQALLVEESMLLAGKTRAQEVFADTRIRNASQFALDPATMK</sequence>
<dbReference type="EMBL" id="JXTI01000142">
    <property type="protein sequence ID" value="KWX12010.1"/>
    <property type="molecule type" value="Genomic_DNA"/>
</dbReference>
<evidence type="ECO:0000256" key="1">
    <source>
        <dbReference type="SAM" id="MobiDB-lite"/>
    </source>
</evidence>
<dbReference type="OrthoDB" id="10256883at2759"/>
<protein>
    <submittedName>
        <fullName evidence="2">Uncharacterized protein</fullName>
    </submittedName>
</protein>
<feature type="compositionally biased region" description="Polar residues" evidence="1">
    <location>
        <begin position="365"/>
        <end position="374"/>
    </location>
</feature>
<reference evidence="2 3" key="1">
    <citation type="journal article" date="2015" name="Mol. Biochem. Parasitol.">
        <title>Identification of polymorphic genes for use in assemblage B genotyping assays through comparative genomics of multiple assemblage B Giardia duodenalis isolates.</title>
        <authorList>
            <person name="Wielinga C."/>
            <person name="Thompson R.C."/>
            <person name="Monis P."/>
            <person name="Ryan U."/>
        </authorList>
    </citation>
    <scope>NUCLEOTIDE SEQUENCE [LARGE SCALE GENOMIC DNA]</scope>
    <source>
        <strain evidence="2 3">BAH15c1</strain>
    </source>
</reference>
<feature type="region of interest" description="Disordered" evidence="1">
    <location>
        <begin position="75"/>
        <end position="131"/>
    </location>
</feature>
<dbReference type="Proteomes" id="UP000070089">
    <property type="component" value="Unassembled WGS sequence"/>
</dbReference>
<evidence type="ECO:0000313" key="3">
    <source>
        <dbReference type="Proteomes" id="UP000070089"/>
    </source>
</evidence>
<evidence type="ECO:0000313" key="2">
    <source>
        <dbReference type="EMBL" id="KWX12010.1"/>
    </source>
</evidence>
<organism evidence="2 3">
    <name type="scientific">Giardia duodenalis assemblage B</name>
    <dbReference type="NCBI Taxonomy" id="1394984"/>
    <lineage>
        <taxon>Eukaryota</taxon>
        <taxon>Metamonada</taxon>
        <taxon>Diplomonadida</taxon>
        <taxon>Hexamitidae</taxon>
        <taxon>Giardiinae</taxon>
        <taxon>Giardia</taxon>
    </lineage>
</organism>
<feature type="region of interest" description="Disordered" evidence="1">
    <location>
        <begin position="1"/>
        <end position="25"/>
    </location>
</feature>
<feature type="region of interest" description="Disordered" evidence="1">
    <location>
        <begin position="353"/>
        <end position="374"/>
    </location>
</feature>
<feature type="compositionally biased region" description="Polar residues" evidence="1">
    <location>
        <begin position="107"/>
        <end position="125"/>
    </location>
</feature>
<accession>A0A132NPL6</accession>
<gene>
    <name evidence="2" type="ORF">QR46_4034</name>
</gene>
<dbReference type="VEuPathDB" id="GiardiaDB:QR46_4034"/>